<protein>
    <submittedName>
        <fullName evidence="3">Uncharacterized protein</fullName>
    </submittedName>
</protein>
<dbReference type="InterPro" id="IPR017451">
    <property type="entry name" value="F-box-assoc_interact_dom"/>
</dbReference>
<dbReference type="Gene3D" id="1.20.1280.50">
    <property type="match status" value="1"/>
</dbReference>
<evidence type="ECO:0000313" key="3">
    <source>
        <dbReference type="EnsemblPlants" id="EMT05543"/>
    </source>
</evidence>
<evidence type="ECO:0000259" key="1">
    <source>
        <dbReference type="Pfam" id="PF00646"/>
    </source>
</evidence>
<dbReference type="AlphaFoldDB" id="M8BFM5"/>
<feature type="domain" description="F-box associated beta-propeller type 3" evidence="2">
    <location>
        <begin position="102"/>
        <end position="230"/>
    </location>
</feature>
<dbReference type="InterPro" id="IPR050796">
    <property type="entry name" value="SCF_F-box_component"/>
</dbReference>
<dbReference type="InterPro" id="IPR036047">
    <property type="entry name" value="F-box-like_dom_sf"/>
</dbReference>
<dbReference type="SUPFAM" id="SSF81383">
    <property type="entry name" value="F-box domain"/>
    <property type="match status" value="1"/>
</dbReference>
<dbReference type="Pfam" id="PF08268">
    <property type="entry name" value="FBA_3"/>
    <property type="match status" value="1"/>
</dbReference>
<sequence length="339" mass="37323">MPTPRASRGTSLRLASILLRLPASDLRRFRRVCKEWRDAISDPAFIDEHTVHGPRAQTHTIVFFPGYSRIHNNAEDSGGGSGFLLDEQWRLSATFTAGRSEDIIGTCNGLLCFLDRGQRAITVVEPFTGESLALPLPPETGRRYDCHAYCVGFDPGSMRYKIVHTGYHAEKVVHVCTVGGGESWRSVHAAGGAAGETHRGPACADGAAYWSVTGEYWETRIARLDLATEEVTWDWIRHLRVSDPAPALSVTAGSDARVCVMTIDQYPKLKALFIGEGGRCWVHDVLEHQPLLRYPSLRACDNPCNGGTCSWSTLIAMGVAACTLNRLRREARRWGRGGC</sequence>
<proteinExistence type="predicted"/>
<dbReference type="InterPro" id="IPR013187">
    <property type="entry name" value="F-box-assoc_dom_typ3"/>
</dbReference>
<feature type="domain" description="F-box" evidence="1">
    <location>
        <begin position="15"/>
        <end position="45"/>
    </location>
</feature>
<dbReference type="NCBIfam" id="TIGR01640">
    <property type="entry name" value="F_box_assoc_1"/>
    <property type="match status" value="1"/>
</dbReference>
<dbReference type="Pfam" id="PF00646">
    <property type="entry name" value="F-box"/>
    <property type="match status" value="1"/>
</dbReference>
<dbReference type="EnsemblPlants" id="EMT05543">
    <property type="protein sequence ID" value="EMT05543"/>
    <property type="gene ID" value="F775_02679"/>
</dbReference>
<name>M8BFM5_AEGTA</name>
<accession>M8BFM5</accession>
<organism evidence="3">
    <name type="scientific">Aegilops tauschii</name>
    <name type="common">Tausch's goatgrass</name>
    <name type="synonym">Aegilops squarrosa</name>
    <dbReference type="NCBI Taxonomy" id="37682"/>
    <lineage>
        <taxon>Eukaryota</taxon>
        <taxon>Viridiplantae</taxon>
        <taxon>Streptophyta</taxon>
        <taxon>Embryophyta</taxon>
        <taxon>Tracheophyta</taxon>
        <taxon>Spermatophyta</taxon>
        <taxon>Magnoliopsida</taxon>
        <taxon>Liliopsida</taxon>
        <taxon>Poales</taxon>
        <taxon>Poaceae</taxon>
        <taxon>BOP clade</taxon>
        <taxon>Pooideae</taxon>
        <taxon>Triticodae</taxon>
        <taxon>Triticeae</taxon>
        <taxon>Triticinae</taxon>
        <taxon>Aegilops</taxon>
    </lineage>
</organism>
<reference evidence="3" key="1">
    <citation type="submission" date="2015-06" db="UniProtKB">
        <authorList>
            <consortium name="EnsemblPlants"/>
        </authorList>
    </citation>
    <scope>IDENTIFICATION</scope>
</reference>
<dbReference type="PANTHER" id="PTHR31672">
    <property type="entry name" value="BNACNNG10540D PROTEIN"/>
    <property type="match status" value="1"/>
</dbReference>
<dbReference type="PANTHER" id="PTHR31672:SF13">
    <property type="entry name" value="F-BOX PROTEIN CPR30-LIKE"/>
    <property type="match status" value="1"/>
</dbReference>
<evidence type="ECO:0000259" key="2">
    <source>
        <dbReference type="Pfam" id="PF08268"/>
    </source>
</evidence>
<dbReference type="InterPro" id="IPR001810">
    <property type="entry name" value="F-box_dom"/>
</dbReference>